<evidence type="ECO:0000256" key="5">
    <source>
        <dbReference type="NCBIfam" id="TIGR00373"/>
    </source>
</evidence>
<evidence type="ECO:0000256" key="3">
    <source>
        <dbReference type="ARBA" id="ARBA00023163"/>
    </source>
</evidence>
<organism evidence="8 10">
    <name type="scientific">Thermoproteota archaeon</name>
    <dbReference type="NCBI Taxonomy" id="2056631"/>
    <lineage>
        <taxon>Archaea</taxon>
        <taxon>Thermoproteota</taxon>
    </lineage>
</organism>
<evidence type="ECO:0000313" key="10">
    <source>
        <dbReference type="Proteomes" id="UP000317265"/>
    </source>
</evidence>
<comment type="domain">
    <text evidence="4">The winged helix domain is involved in binding to DNA in the preinitiation complex.</text>
</comment>
<dbReference type="HAMAP" id="MF_01909">
    <property type="entry name" value="TFE_arch"/>
    <property type="match status" value="1"/>
</dbReference>
<evidence type="ECO:0000256" key="2">
    <source>
        <dbReference type="ARBA" id="ARBA00023125"/>
    </source>
</evidence>
<dbReference type="GO" id="GO:0006367">
    <property type="term" value="P:transcription initiation at RNA polymerase II promoter"/>
    <property type="evidence" value="ECO:0007669"/>
    <property type="project" value="InterPro"/>
</dbReference>
<comment type="function">
    <text evidence="4">Transcription factor that plays a role in the activation of archaeal genes transcribed by RNA polymerase. Facilitates transcription initiation by enhancing TATA-box recognition by TATA-box-binding protein (Tbp), and transcription factor B (Tfb) and RNA polymerase recruitment. Not absolutely required for transcription in vitro, but particularly important in cases where Tbp or Tfb function is not optimal. It dynamically alters the nucleic acid-binding properties of RNA polymerases by stabilizing the initiation complex and destabilizing elongation complexes. Seems to translocate with the RNA polymerase following initiation and acts by binding to the non template strand of the transcription bubble in elongation complexes.</text>
</comment>
<dbReference type="InterPro" id="IPR024550">
    <property type="entry name" value="TFIIEa/SarR/Rpc3_HTH_dom"/>
</dbReference>
<dbReference type="InterPro" id="IPR016481">
    <property type="entry name" value="TF_E_archaea"/>
</dbReference>
<keyword evidence="3 4" id="KW-0804">Transcription</keyword>
<gene>
    <name evidence="4 8" type="primary">tfe</name>
    <name evidence="8" type="ORF">DSO09_05990</name>
    <name evidence="7" type="ORF">EF809_05300</name>
</gene>
<dbReference type="GO" id="GO:0006355">
    <property type="term" value="P:regulation of DNA-templated transcription"/>
    <property type="evidence" value="ECO:0007669"/>
    <property type="project" value="UniProtKB-UniRule"/>
</dbReference>
<evidence type="ECO:0000259" key="6">
    <source>
        <dbReference type="PROSITE" id="PS51344"/>
    </source>
</evidence>
<dbReference type="Proteomes" id="UP000317265">
    <property type="component" value="Unassembled WGS sequence"/>
</dbReference>
<proteinExistence type="inferred from homology"/>
<dbReference type="PANTHER" id="PTHR13097:SF7">
    <property type="entry name" value="GENERAL TRANSCRIPTION FACTOR IIE SUBUNIT 1"/>
    <property type="match status" value="1"/>
</dbReference>
<comment type="caution">
    <text evidence="8">The sequence shown here is derived from an EMBL/GenBank/DDBJ whole genome shotgun (WGS) entry which is preliminary data.</text>
</comment>
<sequence>MSSNSIVDIVKELIGEEAAKIISILLEKEETSDDELIQRTGMKINNLRKILYQLFDNNFISYRREKDKEIGWYKYYWRINPTAINILVNSIRKKVLSKLKDRLEYEMNNIFFACPEHQKNRYTFEEAMELNFQCPYCGKKLDNIKNDEIITILKIKISEIEKKLKT</sequence>
<evidence type="ECO:0000313" key="8">
    <source>
        <dbReference type="EMBL" id="TDA37889.1"/>
    </source>
</evidence>
<accession>A0A523BAB5</accession>
<dbReference type="EMBL" id="QNVI01000062">
    <property type="protein sequence ID" value="TDA37889.1"/>
    <property type="molecule type" value="Genomic_DNA"/>
</dbReference>
<evidence type="ECO:0000313" key="9">
    <source>
        <dbReference type="Proteomes" id="UP000316080"/>
    </source>
</evidence>
<feature type="domain" description="HTH TFE/IIEalpha-type" evidence="6">
    <location>
        <begin position="2"/>
        <end position="85"/>
    </location>
</feature>
<dbReference type="PIRSF" id="PIRSF006373">
    <property type="entry name" value="TF_E_archaea"/>
    <property type="match status" value="1"/>
</dbReference>
<dbReference type="InterPro" id="IPR017919">
    <property type="entry name" value="TFIIE/TFIIEa_HTH"/>
</dbReference>
<comment type="similarity">
    <text evidence="4">Belongs to the TFE family.</text>
</comment>
<dbReference type="NCBIfam" id="TIGR00373">
    <property type="entry name" value="transcription factor E"/>
    <property type="match status" value="1"/>
</dbReference>
<dbReference type="SMART" id="SM00531">
    <property type="entry name" value="TFIIE"/>
    <property type="match status" value="1"/>
</dbReference>
<dbReference type="InterPro" id="IPR036390">
    <property type="entry name" value="WH_DNA-bd_sf"/>
</dbReference>
<dbReference type="AlphaFoldDB" id="A0A523BAB5"/>
<protein>
    <recommendedName>
        <fullName evidence="4 5">Transcription factor E</fullName>
        <shortName evidence="4">TFE</shortName>
    </recommendedName>
    <alternativeName>
        <fullName evidence="4">TFIIE subunit alpha homolog</fullName>
    </alternativeName>
    <alternativeName>
        <fullName evidence="4">Transcription initiation factor TFIIE</fullName>
    </alternativeName>
</protein>
<dbReference type="InterPro" id="IPR039997">
    <property type="entry name" value="TFE"/>
</dbReference>
<dbReference type="GO" id="GO:0003677">
    <property type="term" value="F:DNA binding"/>
    <property type="evidence" value="ECO:0007669"/>
    <property type="project" value="UniProtKB-KW"/>
</dbReference>
<reference evidence="8 10" key="1">
    <citation type="journal article" date="2019" name="Nat. Microbiol.">
        <title>Expanding anaerobic alkane metabolism in the domain of Archaea.</title>
        <authorList>
            <person name="Wang Y."/>
            <person name="Wegener G."/>
            <person name="Hou J."/>
            <person name="Wang F."/>
            <person name="Xiao X."/>
        </authorList>
    </citation>
    <scope>NUCLEOTIDE SEQUENCE [LARGE SCALE GENOMIC DNA]</scope>
    <source>
        <strain evidence="8">WYZ-LMO11</strain>
    </source>
</reference>
<dbReference type="Pfam" id="PF02002">
    <property type="entry name" value="TFIIE_alpha"/>
    <property type="match status" value="1"/>
</dbReference>
<dbReference type="Proteomes" id="UP000316080">
    <property type="component" value="Unassembled WGS sequence"/>
</dbReference>
<name>A0A523BAB5_9CREN</name>
<dbReference type="InterPro" id="IPR002853">
    <property type="entry name" value="TFIIE_asu"/>
</dbReference>
<evidence type="ECO:0000256" key="4">
    <source>
        <dbReference type="HAMAP-Rule" id="MF_01909"/>
    </source>
</evidence>
<dbReference type="EMBL" id="RXIH01000043">
    <property type="protein sequence ID" value="RZN55499.1"/>
    <property type="molecule type" value="Genomic_DNA"/>
</dbReference>
<dbReference type="PROSITE" id="PS51344">
    <property type="entry name" value="HTH_TFE_IIE"/>
    <property type="match status" value="1"/>
</dbReference>
<keyword evidence="1 4" id="KW-0805">Transcription regulation</keyword>
<dbReference type="InterPro" id="IPR036388">
    <property type="entry name" value="WH-like_DNA-bd_sf"/>
</dbReference>
<keyword evidence="2 4" id="KW-0238">DNA-binding</keyword>
<dbReference type="Gene3D" id="1.10.10.10">
    <property type="entry name" value="Winged helix-like DNA-binding domain superfamily/Winged helix DNA-binding domain"/>
    <property type="match status" value="1"/>
</dbReference>
<dbReference type="PANTHER" id="PTHR13097">
    <property type="entry name" value="TRANSCRIPTION INITIATION FACTOR IIE, ALPHA SUBUNIT"/>
    <property type="match status" value="1"/>
</dbReference>
<comment type="subunit">
    <text evidence="4">Monomer. Interaction with RNA polymerase subunits RpoF and RpoE is necessary for Tfe stimulatory transcription activity. Able to interact with Tbp and RNA polymerase in the absence of DNA promoter. Interacts both with the preinitiation and elongation complexes.</text>
</comment>
<evidence type="ECO:0000256" key="1">
    <source>
        <dbReference type="ARBA" id="ARBA00023015"/>
    </source>
</evidence>
<evidence type="ECO:0000313" key="7">
    <source>
        <dbReference type="EMBL" id="RZN55499.1"/>
    </source>
</evidence>
<dbReference type="SUPFAM" id="SSF46785">
    <property type="entry name" value="Winged helix' DNA-binding domain"/>
    <property type="match status" value="1"/>
</dbReference>
<reference evidence="7 9" key="2">
    <citation type="journal article" date="2019" name="Nat. Microbiol.">
        <title>Wide diversity of methane and short-chain alkane metabolisms in uncultured archaea.</title>
        <authorList>
            <person name="Borrel G."/>
            <person name="Adam P.S."/>
            <person name="McKay L.J."/>
            <person name="Chen L.X."/>
            <person name="Sierra-Garcia I.N."/>
            <person name="Sieber C.M."/>
            <person name="Letourneur Q."/>
            <person name="Ghozlane A."/>
            <person name="Andersen G.L."/>
            <person name="Li W.J."/>
            <person name="Hallam S.J."/>
            <person name="Muyzer G."/>
            <person name="de Oliveira V.M."/>
            <person name="Inskeep W.P."/>
            <person name="Banfield J.F."/>
            <person name="Gribaldo S."/>
        </authorList>
    </citation>
    <scope>NUCLEOTIDE SEQUENCE [LARGE SCALE GENOMIC DNA]</scope>
    <source>
        <strain evidence="7">Verst-YHS</strain>
    </source>
</reference>